<feature type="active site" description="O-(5'-phospho-DNA)-tyrosine intermediate" evidence="10">
    <location>
        <position position="298"/>
    </location>
</feature>
<dbReference type="PROSITE" id="PS50880">
    <property type="entry name" value="TOPRIM"/>
    <property type="match status" value="1"/>
</dbReference>
<dbReference type="Gene3D" id="3.40.50.140">
    <property type="match status" value="1"/>
</dbReference>
<evidence type="ECO:0000259" key="12">
    <source>
        <dbReference type="PROSITE" id="PS52039"/>
    </source>
</evidence>
<dbReference type="InterPro" id="IPR013824">
    <property type="entry name" value="Topo_IA_cen_sub1"/>
</dbReference>
<evidence type="ECO:0000256" key="5">
    <source>
        <dbReference type="ARBA" id="ARBA00022833"/>
    </source>
</evidence>
<keyword evidence="6" id="KW-0460">Magnesium</keyword>
<dbReference type="AlphaFoldDB" id="A0A921KDS1"/>
<dbReference type="InterPro" id="IPR023406">
    <property type="entry name" value="Topo_IA_AS"/>
</dbReference>
<dbReference type="PANTHER" id="PTHR42785">
    <property type="entry name" value="DNA TOPOISOMERASE, TYPE IA, CORE"/>
    <property type="match status" value="1"/>
</dbReference>
<dbReference type="InterPro" id="IPR013498">
    <property type="entry name" value="Topo_IA_Znf"/>
</dbReference>
<dbReference type="InterPro" id="IPR003601">
    <property type="entry name" value="Topo_IA_2"/>
</dbReference>
<evidence type="ECO:0000256" key="10">
    <source>
        <dbReference type="HAMAP-Rule" id="MF_00952"/>
    </source>
</evidence>
<dbReference type="PANTHER" id="PTHR42785:SF1">
    <property type="entry name" value="DNA TOPOISOMERASE"/>
    <property type="match status" value="1"/>
</dbReference>
<dbReference type="Gene3D" id="1.10.290.10">
    <property type="entry name" value="Topoisomerase I, domain 4"/>
    <property type="match status" value="1"/>
</dbReference>
<dbReference type="Gene3D" id="3.30.65.10">
    <property type="entry name" value="Bacterial Topoisomerase I, domain 1"/>
    <property type="match status" value="2"/>
</dbReference>
<feature type="site" description="Interaction with DNA" evidence="10">
    <location>
        <position position="155"/>
    </location>
</feature>
<gene>
    <name evidence="10 13" type="primary">topA</name>
    <name evidence="13" type="ORF">K8V56_11795</name>
</gene>
<keyword evidence="5" id="KW-0862">Zinc</keyword>
<comment type="catalytic activity">
    <reaction evidence="1 10">
        <text>ATP-independent breakage of single-stranded DNA, followed by passage and rejoining.</text>
        <dbReference type="EC" id="5.6.2.1"/>
    </reaction>
</comment>
<evidence type="ECO:0000256" key="6">
    <source>
        <dbReference type="ARBA" id="ARBA00022842"/>
    </source>
</evidence>
<comment type="caution">
    <text evidence="13">The sequence shown here is derived from an EMBL/GenBank/DDBJ whole genome shotgun (WGS) entry which is preliminary data.</text>
</comment>
<dbReference type="SMART" id="SM00493">
    <property type="entry name" value="TOPRIM"/>
    <property type="match status" value="1"/>
</dbReference>
<dbReference type="Pfam" id="PF01131">
    <property type="entry name" value="Topoisom_bac"/>
    <property type="match status" value="1"/>
</dbReference>
<feature type="site" description="Interaction with DNA" evidence="10">
    <location>
        <position position="300"/>
    </location>
</feature>
<dbReference type="InterPro" id="IPR013497">
    <property type="entry name" value="Topo_IA_cen"/>
</dbReference>
<dbReference type="NCBIfam" id="TIGR01051">
    <property type="entry name" value="topA_bact"/>
    <property type="match status" value="1"/>
</dbReference>
<proteinExistence type="inferred from homology"/>
<evidence type="ECO:0000256" key="9">
    <source>
        <dbReference type="ARBA" id="ARBA00023235"/>
    </source>
</evidence>
<dbReference type="GO" id="GO:0006265">
    <property type="term" value="P:DNA topological change"/>
    <property type="evidence" value="ECO:0007669"/>
    <property type="project" value="UniProtKB-UniRule"/>
</dbReference>
<dbReference type="InterPro" id="IPR000380">
    <property type="entry name" value="Topo_IA"/>
</dbReference>
<protein>
    <recommendedName>
        <fullName evidence="10">DNA topoisomerase 1</fullName>
        <ecNumber evidence="10">5.6.2.1</ecNumber>
    </recommendedName>
    <alternativeName>
        <fullName evidence="10">DNA topoisomerase I</fullName>
    </alternativeName>
</protein>
<reference evidence="13" key="1">
    <citation type="journal article" date="2021" name="PeerJ">
        <title>Extensive microbial diversity within the chicken gut microbiome revealed by metagenomics and culture.</title>
        <authorList>
            <person name="Gilroy R."/>
            <person name="Ravi A."/>
            <person name="Getino M."/>
            <person name="Pursley I."/>
            <person name="Horton D.L."/>
            <person name="Alikhan N.F."/>
            <person name="Baker D."/>
            <person name="Gharbi K."/>
            <person name="Hall N."/>
            <person name="Watson M."/>
            <person name="Adriaenssens E.M."/>
            <person name="Foster-Nyarko E."/>
            <person name="Jarju S."/>
            <person name="Secka A."/>
            <person name="Antonio M."/>
            <person name="Oren A."/>
            <person name="Chaudhuri R.R."/>
            <person name="La Ragione R."/>
            <person name="Hildebrand F."/>
            <person name="Pallen M.J."/>
        </authorList>
    </citation>
    <scope>NUCLEOTIDE SEQUENCE</scope>
    <source>
        <strain evidence="13">CHK171-7178</strain>
    </source>
</reference>
<dbReference type="HAMAP" id="MF_00952">
    <property type="entry name" value="Topoisom_1_prok"/>
    <property type="match status" value="1"/>
</dbReference>
<evidence type="ECO:0000259" key="11">
    <source>
        <dbReference type="PROSITE" id="PS50880"/>
    </source>
</evidence>
<feature type="site" description="Interaction with DNA" evidence="10">
    <location>
        <position position="148"/>
    </location>
</feature>
<keyword evidence="8 10" id="KW-0238">DNA-binding</keyword>
<dbReference type="InterPro" id="IPR006171">
    <property type="entry name" value="TOPRIM_dom"/>
</dbReference>
<evidence type="ECO:0000256" key="1">
    <source>
        <dbReference type="ARBA" id="ARBA00000213"/>
    </source>
</evidence>
<sequence length="690" mass="78493">MADYLVIVESPAKAKTIERYLGKKYKVRASLGHLRDLPRSQMGVDTENNFEPKYITIRGKGPILQELKKEAKKAKKIFLAADPDREGEAIAWHLANQLGVDIESDCRVVFNEITKEAIKESFKNPRPIDMDRVDAQQARRILDRLVGYNISPILWKKVKKGLSAGRVQSVALRMIIDRENEINAFIPEEYWSISGQFEKDDTVFEAEFFGDAKKKVKLTDKKQVDAILSQLDGDKFDIANVVKKERKRNPALPFTTSSLQQEAARKLNFRAKKTMMLAQQLYEGINLGKEGQVGLITYMRTDSTRIADSAKEEARSFVETMYGKEFVATSKPASKSTAKTQDAHEAVRPTSIMRPPAAMKTVLSRDQLRLYKLIWERLVASQMAPAILDTVAVDLVNGDVRFRANGSQVKFQGFMKVYVEGNDDKEEEKDRILPALEEGEQVKFSEIDPKQHFTQPPPRYSEARLVKTLEEQGIGRPSTYAPTLDTIQKRGYVTLDAKRFIPTELGGIVHQAVDQYFPNIIDLEFTAQMEKELDDVEHGQTKWVEVIDNFYGDFEKHVQVADAEMEKIEIKDEPAGEDCEKCGSAMVYKLGRYGKFMACSNFPECRNTKAIIKPIGVTCPTCKEGQVVERKSKTKRIFYGCDRYPECEYVSWDKPIARPCPKCESTLVEKKLKKGVQIQCTECDYKEDTQ</sequence>
<comment type="subunit">
    <text evidence="10">Monomer.</text>
</comment>
<feature type="site" description="Interaction with DNA" evidence="10">
    <location>
        <position position="33"/>
    </location>
</feature>
<dbReference type="PROSITE" id="PS00396">
    <property type="entry name" value="TOPO_IA_1"/>
    <property type="match status" value="1"/>
</dbReference>
<evidence type="ECO:0000256" key="3">
    <source>
        <dbReference type="ARBA" id="ARBA00022723"/>
    </source>
</evidence>
<feature type="site" description="Interaction with DNA" evidence="10">
    <location>
        <position position="139"/>
    </location>
</feature>
<keyword evidence="3" id="KW-0479">Metal-binding</keyword>
<dbReference type="Gene3D" id="2.70.20.10">
    <property type="entry name" value="Topoisomerase I, domain 3"/>
    <property type="match status" value="1"/>
</dbReference>
<comment type="similarity">
    <text evidence="2 10">Belongs to the type IA topoisomerase family.</text>
</comment>
<dbReference type="InterPro" id="IPR003602">
    <property type="entry name" value="Topo_IA_DNA-bd_dom"/>
</dbReference>
<name>A0A921KDS1_SPOPS</name>
<dbReference type="SMART" id="SM00437">
    <property type="entry name" value="TOP1Ac"/>
    <property type="match status" value="1"/>
</dbReference>
<dbReference type="CDD" id="cd00186">
    <property type="entry name" value="TOP1Ac"/>
    <property type="match status" value="1"/>
</dbReference>
<dbReference type="InterPro" id="IPR013826">
    <property type="entry name" value="Topo_IA_cen_sub3"/>
</dbReference>
<feature type="site" description="Interaction with DNA" evidence="10">
    <location>
        <position position="140"/>
    </location>
</feature>
<accession>A0A921KDS1</accession>
<dbReference type="InterPro" id="IPR028612">
    <property type="entry name" value="Topoisom_1_IA"/>
</dbReference>
<dbReference type="GO" id="GO:0003917">
    <property type="term" value="F:DNA topoisomerase type I (single strand cut, ATP-independent) activity"/>
    <property type="evidence" value="ECO:0007669"/>
    <property type="project" value="UniProtKB-UniRule"/>
</dbReference>
<evidence type="ECO:0000256" key="2">
    <source>
        <dbReference type="ARBA" id="ARBA00009446"/>
    </source>
</evidence>
<reference evidence="13" key="2">
    <citation type="submission" date="2021-09" db="EMBL/GenBank/DDBJ databases">
        <authorList>
            <person name="Gilroy R."/>
        </authorList>
    </citation>
    <scope>NUCLEOTIDE SEQUENCE</scope>
    <source>
        <strain evidence="13">CHK171-7178</strain>
    </source>
</reference>
<dbReference type="InterPro" id="IPR023405">
    <property type="entry name" value="Topo_IA_core_domain"/>
</dbReference>
<evidence type="ECO:0000313" key="14">
    <source>
        <dbReference type="Proteomes" id="UP000698173"/>
    </source>
</evidence>
<comment type="function">
    <text evidence="10">Releases the supercoiling and torsional tension of DNA, which is introduced during the DNA replication and transcription, by transiently cleaving and rejoining one strand of the DNA duplex. Introduces a single-strand break via transesterification at a target site in duplex DNA. The scissile phosphodiester is attacked by the catalytic tyrosine of the enzyme, resulting in the formation of a DNA-(5'-phosphotyrosyl)-enzyme intermediate and the expulsion of a 3'-OH DNA strand. The free DNA strand then undergoes passage around the unbroken strand, thus removing DNA supercoils. Finally, in the religation step, the DNA 3'-OH attacks the covalent intermediate to expel the active-site tyrosine and restore the DNA phosphodiester backbone.</text>
</comment>
<feature type="site" description="Interaction with DNA" evidence="10">
    <location>
        <position position="490"/>
    </location>
</feature>
<dbReference type="Pfam" id="PF01751">
    <property type="entry name" value="Toprim"/>
    <property type="match status" value="1"/>
</dbReference>
<dbReference type="InterPro" id="IPR005733">
    <property type="entry name" value="TopoI_bac-type"/>
</dbReference>
<dbReference type="InterPro" id="IPR013825">
    <property type="entry name" value="Topo_IA_cen_sub2"/>
</dbReference>
<dbReference type="Gene3D" id="1.10.460.10">
    <property type="entry name" value="Topoisomerase I, domain 2"/>
    <property type="match status" value="1"/>
</dbReference>
<feature type="site" description="Interaction with DNA" evidence="10">
    <location>
        <position position="143"/>
    </location>
</feature>
<dbReference type="GO" id="GO:0008270">
    <property type="term" value="F:zinc ion binding"/>
    <property type="evidence" value="ECO:0007669"/>
    <property type="project" value="UniProtKB-KW"/>
</dbReference>
<dbReference type="Pfam" id="PF01396">
    <property type="entry name" value="Zn_ribbon_Top1"/>
    <property type="match status" value="3"/>
</dbReference>
<feature type="region of interest" description="Interaction with DNA" evidence="10">
    <location>
        <begin position="163"/>
        <end position="168"/>
    </location>
</feature>
<dbReference type="SUPFAM" id="SSF56712">
    <property type="entry name" value="Prokaryotic type I DNA topoisomerase"/>
    <property type="match status" value="1"/>
</dbReference>
<dbReference type="CDD" id="cd03363">
    <property type="entry name" value="TOPRIM_TopoIA_TopoI"/>
    <property type="match status" value="1"/>
</dbReference>
<dbReference type="SMART" id="SM00436">
    <property type="entry name" value="TOP1Bc"/>
    <property type="match status" value="1"/>
</dbReference>
<dbReference type="EMBL" id="DYWT01000193">
    <property type="protein sequence ID" value="HJF32441.1"/>
    <property type="molecule type" value="Genomic_DNA"/>
</dbReference>
<dbReference type="GO" id="GO:0003677">
    <property type="term" value="F:DNA binding"/>
    <property type="evidence" value="ECO:0007669"/>
    <property type="project" value="UniProtKB-KW"/>
</dbReference>
<organism evidence="13 14">
    <name type="scientific">Sporosarcina psychrophila</name>
    <name type="common">Bacillus psychrophilus</name>
    <dbReference type="NCBI Taxonomy" id="1476"/>
    <lineage>
        <taxon>Bacteria</taxon>
        <taxon>Bacillati</taxon>
        <taxon>Bacillota</taxon>
        <taxon>Bacilli</taxon>
        <taxon>Bacillales</taxon>
        <taxon>Caryophanaceae</taxon>
        <taxon>Sporosarcina</taxon>
    </lineage>
</organism>
<keyword evidence="9 10" id="KW-0413">Isomerase</keyword>
<dbReference type="EC" id="5.6.2.1" evidence="10"/>
<feature type="domain" description="Toprim" evidence="11">
    <location>
        <begin position="3"/>
        <end position="121"/>
    </location>
</feature>
<evidence type="ECO:0000256" key="8">
    <source>
        <dbReference type="ARBA" id="ARBA00023125"/>
    </source>
</evidence>
<feature type="domain" description="Topo IA-type catalytic" evidence="12">
    <location>
        <begin position="129"/>
        <end position="559"/>
    </location>
</feature>
<keyword evidence="4" id="KW-0863">Zinc-finger</keyword>
<evidence type="ECO:0000256" key="7">
    <source>
        <dbReference type="ARBA" id="ARBA00023029"/>
    </source>
</evidence>
<evidence type="ECO:0000313" key="13">
    <source>
        <dbReference type="EMBL" id="HJF32441.1"/>
    </source>
</evidence>
<evidence type="ECO:0000256" key="4">
    <source>
        <dbReference type="ARBA" id="ARBA00022771"/>
    </source>
</evidence>
<dbReference type="PROSITE" id="PS52039">
    <property type="entry name" value="TOPO_IA_2"/>
    <property type="match status" value="1"/>
</dbReference>
<dbReference type="InterPro" id="IPR034149">
    <property type="entry name" value="TOPRIM_TopoI"/>
</dbReference>
<keyword evidence="7 10" id="KW-0799">Topoisomerase</keyword>
<dbReference type="Proteomes" id="UP000698173">
    <property type="component" value="Unassembled WGS sequence"/>
</dbReference>
<dbReference type="GO" id="GO:0005694">
    <property type="term" value="C:chromosome"/>
    <property type="evidence" value="ECO:0007669"/>
    <property type="project" value="InterPro"/>
</dbReference>
<dbReference type="PRINTS" id="PR00417">
    <property type="entry name" value="PRTPISMRASEI"/>
</dbReference>